<keyword evidence="1 5" id="KW-0479">Metal-binding</keyword>
<dbReference type="EC" id="3.1.4.-" evidence="6"/>
<comment type="similarity">
    <text evidence="6">Belongs to the cyclic nucleotide phosphodiesterase family.</text>
</comment>
<dbReference type="PROSITE" id="PS51845">
    <property type="entry name" value="PDEASE_I_2"/>
    <property type="match status" value="1"/>
</dbReference>
<dbReference type="Gene3D" id="1.10.1300.10">
    <property type="entry name" value="3'5'-cyclic nucleotide phosphodiesterase, catalytic domain"/>
    <property type="match status" value="1"/>
</dbReference>
<dbReference type="CDD" id="cd00077">
    <property type="entry name" value="HDc"/>
    <property type="match status" value="1"/>
</dbReference>
<feature type="binding site" evidence="5">
    <location>
        <position position="345"/>
    </location>
    <ligand>
        <name>Zn(2+)</name>
        <dbReference type="ChEBI" id="CHEBI:29105"/>
        <label>1</label>
    </ligand>
</feature>
<evidence type="ECO:0000259" key="7">
    <source>
        <dbReference type="PROSITE" id="PS51845"/>
    </source>
</evidence>
<dbReference type="PRINTS" id="PR00387">
    <property type="entry name" value="PDIESTERASE1"/>
</dbReference>
<dbReference type="InterPro" id="IPR023174">
    <property type="entry name" value="PDEase_CS"/>
</dbReference>
<feature type="binding site" evidence="5">
    <location>
        <position position="345"/>
    </location>
    <ligand>
        <name>Zn(2+)</name>
        <dbReference type="ChEBI" id="CHEBI:29105"/>
        <label>2</label>
    </ligand>
</feature>
<evidence type="ECO:0000256" key="1">
    <source>
        <dbReference type="ARBA" id="ARBA00022723"/>
    </source>
</evidence>
<evidence type="ECO:0000256" key="5">
    <source>
        <dbReference type="PIRSR" id="PIRSR623088-3"/>
    </source>
</evidence>
<dbReference type="InterPro" id="IPR002073">
    <property type="entry name" value="PDEase_catalytic_dom"/>
</dbReference>
<dbReference type="Pfam" id="PF00233">
    <property type="entry name" value="PDEase_I"/>
    <property type="match status" value="1"/>
</dbReference>
<dbReference type="InterPro" id="IPR036971">
    <property type="entry name" value="PDEase_catalytic_dom_sf"/>
</dbReference>
<proteinExistence type="inferred from homology"/>
<feature type="binding site" evidence="4">
    <location>
        <position position="517"/>
    </location>
    <ligand>
        <name>AMP</name>
        <dbReference type="ChEBI" id="CHEBI:456215"/>
    </ligand>
</feature>
<feature type="binding site" evidence="5">
    <location>
        <position position="344"/>
    </location>
    <ligand>
        <name>Zn(2+)</name>
        <dbReference type="ChEBI" id="CHEBI:29105"/>
        <label>1</label>
    </ligand>
</feature>
<feature type="binding site" evidence="5">
    <location>
        <position position="466"/>
    </location>
    <ligand>
        <name>Zn(2+)</name>
        <dbReference type="ChEBI" id="CHEBI:29105"/>
        <label>1</label>
    </ligand>
</feature>
<dbReference type="PANTHER" id="PTHR11347">
    <property type="entry name" value="CYCLIC NUCLEOTIDE PHOSPHODIESTERASE"/>
    <property type="match status" value="1"/>
</dbReference>
<accession>A0A7S1YUX3</accession>
<name>A0A7S1YUX3_9STRA</name>
<feature type="active site" description="Proton donor" evidence="3">
    <location>
        <position position="304"/>
    </location>
</feature>
<keyword evidence="2 6" id="KW-0378">Hydrolase</keyword>
<dbReference type="GO" id="GO:0046872">
    <property type="term" value="F:metal ion binding"/>
    <property type="evidence" value="ECO:0007669"/>
    <property type="project" value="UniProtKB-KW"/>
</dbReference>
<feature type="binding site" evidence="4">
    <location>
        <position position="466"/>
    </location>
    <ligand>
        <name>AMP</name>
        <dbReference type="ChEBI" id="CHEBI:456215"/>
    </ligand>
</feature>
<dbReference type="PROSITE" id="PS00126">
    <property type="entry name" value="PDEASE_I_1"/>
    <property type="match status" value="1"/>
</dbReference>
<evidence type="ECO:0000256" key="4">
    <source>
        <dbReference type="PIRSR" id="PIRSR623088-2"/>
    </source>
</evidence>
<dbReference type="InterPro" id="IPR003607">
    <property type="entry name" value="HD/PDEase_dom"/>
</dbReference>
<protein>
    <recommendedName>
        <fullName evidence="6">Phosphodiesterase</fullName>
        <ecNumber evidence="6">3.1.4.-</ecNumber>
    </recommendedName>
</protein>
<evidence type="ECO:0000256" key="3">
    <source>
        <dbReference type="PIRSR" id="PIRSR623088-1"/>
    </source>
</evidence>
<dbReference type="InterPro" id="IPR023088">
    <property type="entry name" value="PDEase"/>
</dbReference>
<dbReference type="GO" id="GO:0004114">
    <property type="term" value="F:3',5'-cyclic-nucleotide phosphodiesterase activity"/>
    <property type="evidence" value="ECO:0007669"/>
    <property type="project" value="InterPro"/>
</dbReference>
<comment type="cofactor">
    <cofactor evidence="6">
        <name>a divalent metal cation</name>
        <dbReference type="ChEBI" id="CHEBI:60240"/>
    </cofactor>
    <text evidence="6">Binds 2 divalent metal cations per subunit. Site 1 may preferentially bind zinc ions, while site 2 has a preference for magnesium and/or manganese ions.</text>
</comment>
<dbReference type="EMBL" id="HBGN01008917">
    <property type="protein sequence ID" value="CAD9320026.1"/>
    <property type="molecule type" value="Transcribed_RNA"/>
</dbReference>
<feature type="binding site" evidence="5">
    <location>
        <position position="308"/>
    </location>
    <ligand>
        <name>Zn(2+)</name>
        <dbReference type="ChEBI" id="CHEBI:29105"/>
        <label>1</label>
    </ligand>
</feature>
<dbReference type="AlphaFoldDB" id="A0A7S1YUX3"/>
<feature type="binding site" evidence="4">
    <location>
        <begin position="304"/>
        <end position="308"/>
    </location>
    <ligand>
        <name>AMP</name>
        <dbReference type="ChEBI" id="CHEBI:456215"/>
    </ligand>
</feature>
<feature type="domain" description="PDEase" evidence="7">
    <location>
        <begin position="230"/>
        <end position="561"/>
    </location>
</feature>
<organism evidence="8">
    <name type="scientific">Ditylum brightwellii</name>
    <dbReference type="NCBI Taxonomy" id="49249"/>
    <lineage>
        <taxon>Eukaryota</taxon>
        <taxon>Sar</taxon>
        <taxon>Stramenopiles</taxon>
        <taxon>Ochrophyta</taxon>
        <taxon>Bacillariophyta</taxon>
        <taxon>Mediophyceae</taxon>
        <taxon>Lithodesmiophycidae</taxon>
        <taxon>Lithodesmiales</taxon>
        <taxon>Lithodesmiaceae</taxon>
        <taxon>Ditylum</taxon>
    </lineage>
</organism>
<reference evidence="8" key="1">
    <citation type="submission" date="2021-01" db="EMBL/GenBank/DDBJ databases">
        <authorList>
            <person name="Corre E."/>
            <person name="Pelletier E."/>
            <person name="Niang G."/>
            <person name="Scheremetjew M."/>
            <person name="Finn R."/>
            <person name="Kale V."/>
            <person name="Holt S."/>
            <person name="Cochrane G."/>
            <person name="Meng A."/>
            <person name="Brown T."/>
            <person name="Cohen L."/>
        </authorList>
    </citation>
    <scope>NUCLEOTIDE SEQUENCE</scope>
    <source>
        <strain evidence="8">Pop2</strain>
    </source>
</reference>
<sequence>MSSEQHLAMLKLVHNAQDQAENAIKGPARKNSHKRVNSMPLMQSYNALPLPCRNTTWGMGLATINSITKAGSDSRAALTPEQLLGLESLRKVLMSCAADEGVEGMVPKSLLMTAQSGDRVSAYLASEFGGVKMEEKKPGKGLAALKRSVRKITNANRFLGGLNRAVFEKKTESIAQFFPQEYMALTSTARETLRSMLSWESLKRWDFNIFELSEVCNGRPLIFIGWAILCSPHAQNAMDMANISGAKCERPGSITESEPSDCGLPKNAKKEGYNFVESFNVAPSTMCEFLRVVESEYNARNPYHNATHAADVLQTTHVLLQCGAKKFVSKSLEEYSLLVAAAVHDIQHPGKNNNYQINARTEVALRYNDTAVLENMHVSRLFSHVLGARRNIDIFNGLTEEQYSSVRACIIRTVIDTDMARHFRNMSKLKGYLAEMDGVVDPKEWKGFQNGIAASKVLQFVLHLADISNPAKPAPVFEEWTDRVLEEFFAQGDAEAKENLPISPLCDRKTTSRASSQIGFIRYVVKPAFELLEQIIPESMGEILDQIDSNLSYWEQALVKEEMEKSSLDEP</sequence>
<dbReference type="GO" id="GO:0007165">
    <property type="term" value="P:signal transduction"/>
    <property type="evidence" value="ECO:0007669"/>
    <property type="project" value="InterPro"/>
</dbReference>
<evidence type="ECO:0000256" key="2">
    <source>
        <dbReference type="ARBA" id="ARBA00022801"/>
    </source>
</evidence>
<dbReference type="SMART" id="SM00471">
    <property type="entry name" value="HDc"/>
    <property type="match status" value="1"/>
</dbReference>
<evidence type="ECO:0000313" key="8">
    <source>
        <dbReference type="EMBL" id="CAD9320026.1"/>
    </source>
</evidence>
<gene>
    <name evidence="8" type="ORF">DBRI1063_LOCUS5722</name>
</gene>
<feature type="binding site" evidence="4">
    <location>
        <position position="345"/>
    </location>
    <ligand>
        <name>AMP</name>
        <dbReference type="ChEBI" id="CHEBI:456215"/>
    </ligand>
</feature>
<dbReference type="SUPFAM" id="SSF109604">
    <property type="entry name" value="HD-domain/PDEase-like"/>
    <property type="match status" value="1"/>
</dbReference>
<evidence type="ECO:0000256" key="6">
    <source>
        <dbReference type="RuleBase" id="RU363067"/>
    </source>
</evidence>